<feature type="domain" description="Argininosuccinate lyase C-terminal" evidence="9">
    <location>
        <begin position="365"/>
        <end position="433"/>
    </location>
</feature>
<keyword evidence="5 7" id="KW-0028">Amino-acid biosynthesis</keyword>
<dbReference type="GO" id="GO:0005829">
    <property type="term" value="C:cytosol"/>
    <property type="evidence" value="ECO:0007669"/>
    <property type="project" value="TreeGrafter"/>
</dbReference>
<evidence type="ECO:0000313" key="10">
    <source>
        <dbReference type="EMBL" id="OPA77879.1"/>
    </source>
</evidence>
<dbReference type="EMBL" id="MCRK01000034">
    <property type="protein sequence ID" value="OPA77879.1"/>
    <property type="molecule type" value="Genomic_DNA"/>
</dbReference>
<evidence type="ECO:0000313" key="11">
    <source>
        <dbReference type="Proteomes" id="UP000189728"/>
    </source>
</evidence>
<evidence type="ECO:0000256" key="5">
    <source>
        <dbReference type="ARBA" id="ARBA00022605"/>
    </source>
</evidence>
<dbReference type="PRINTS" id="PR00145">
    <property type="entry name" value="ARGSUCLYASE"/>
</dbReference>
<organism evidence="10 11">
    <name type="scientific">Campylobacter pinnipediorum subsp. pinnipediorum</name>
    <dbReference type="NCBI Taxonomy" id="1660067"/>
    <lineage>
        <taxon>Bacteria</taxon>
        <taxon>Pseudomonadati</taxon>
        <taxon>Campylobacterota</taxon>
        <taxon>Epsilonproteobacteria</taxon>
        <taxon>Campylobacterales</taxon>
        <taxon>Campylobacteraceae</taxon>
        <taxon>Campylobacter</taxon>
    </lineage>
</organism>
<dbReference type="PANTHER" id="PTHR43814:SF1">
    <property type="entry name" value="ARGININOSUCCINATE LYASE"/>
    <property type="match status" value="1"/>
</dbReference>
<keyword evidence="6 7" id="KW-0456">Lyase</keyword>
<comment type="similarity">
    <text evidence="7">Belongs to the lyase 1 family. Argininosuccinate lyase subfamily.</text>
</comment>
<reference evidence="10 11" key="1">
    <citation type="submission" date="2016-08" db="EMBL/GenBank/DDBJ databases">
        <title>Campylobacter species from sea mammals.</title>
        <authorList>
            <person name="Gilbert M.J."/>
            <person name="Byrne B.A."/>
            <person name="Zomer A.L."/>
            <person name="Wagenaar J.A."/>
        </authorList>
    </citation>
    <scope>NUCLEOTIDE SEQUENCE [LARGE SCALE GENOMIC DNA]</scope>
    <source>
        <strain evidence="10 11">1105248</strain>
    </source>
</reference>
<dbReference type="Gene3D" id="1.20.200.10">
    <property type="entry name" value="Fumarase/aspartase (Central domain)"/>
    <property type="match status" value="1"/>
</dbReference>
<dbReference type="Pfam" id="PF14698">
    <property type="entry name" value="ASL_C2"/>
    <property type="match status" value="1"/>
</dbReference>
<dbReference type="InterPro" id="IPR022761">
    <property type="entry name" value="Fumarate_lyase_N"/>
</dbReference>
<dbReference type="CDD" id="cd01359">
    <property type="entry name" value="Argininosuccinate_lyase"/>
    <property type="match status" value="1"/>
</dbReference>
<dbReference type="RefSeq" id="WP_078415422.1">
    <property type="nucleotide sequence ID" value="NZ_MCRK01000034.1"/>
</dbReference>
<dbReference type="AlphaFoldDB" id="A0AAX0LAD8"/>
<dbReference type="Pfam" id="PF00206">
    <property type="entry name" value="Lyase_1"/>
    <property type="match status" value="1"/>
</dbReference>
<dbReference type="FunFam" id="1.10.275.10:FF:000002">
    <property type="entry name" value="Argininosuccinate lyase"/>
    <property type="match status" value="1"/>
</dbReference>
<dbReference type="SUPFAM" id="SSF48557">
    <property type="entry name" value="L-aspartase-like"/>
    <property type="match status" value="1"/>
</dbReference>
<comment type="catalytic activity">
    <reaction evidence="1 7">
        <text>2-(N(omega)-L-arginino)succinate = fumarate + L-arginine</text>
        <dbReference type="Rhea" id="RHEA:24020"/>
        <dbReference type="ChEBI" id="CHEBI:29806"/>
        <dbReference type="ChEBI" id="CHEBI:32682"/>
        <dbReference type="ChEBI" id="CHEBI:57472"/>
        <dbReference type="EC" id="4.3.2.1"/>
    </reaction>
</comment>
<keyword evidence="7" id="KW-0963">Cytoplasm</keyword>
<comment type="subcellular location">
    <subcellularLocation>
        <location evidence="7">Cytoplasm</location>
    </subcellularLocation>
</comment>
<sequence length="463" mass="52258">MEKMWSGRFNESSSELLEKFNASINFDKELYLEDINGNKAHVKMLAKQKIITEDECFKITNALNQILKEIIDGDFIFDIKDEDIHMSIEKRLSQIVGSEIGGKLHTARSRNDQVALDFRLYFLKSTKNIAHELLNLITTLKDISSNNLQTIMPGYTHLQHAQPVSLAFHLMAYSFMFMRDFQRLESSFKRNNLSPLGSCALAGTPHNTNRDFVAEELGFEGITPNAMDGVSDRDFALELLFNISVIFTHTSRLCEEIIMWSSSEFGFIKISDKFSTGSSIMPQKKNPDVAELIRGKTGRVYGNLIALLTTMKALPLAYNKDMQEDKEGVFDSVNTALSSLVILNQMLKESSFNKENMKKASMTGHLTATDLADFLVREKNIAFRQAHFITGKIVAKAEELSKDISELSSDDIKNINENIDDEALKVLDLISSMQARKSKGGTSTQSVKEQIDILENWIKSINF</sequence>
<dbReference type="HAMAP" id="MF_00006">
    <property type="entry name" value="Arg_succ_lyase"/>
    <property type="match status" value="1"/>
</dbReference>
<dbReference type="GO" id="GO:0042450">
    <property type="term" value="P:L-arginine biosynthetic process via ornithine"/>
    <property type="evidence" value="ECO:0007669"/>
    <property type="project" value="UniProtKB-UniRule"/>
</dbReference>
<dbReference type="Proteomes" id="UP000189728">
    <property type="component" value="Unassembled WGS sequence"/>
</dbReference>
<evidence type="ECO:0000259" key="9">
    <source>
        <dbReference type="Pfam" id="PF14698"/>
    </source>
</evidence>
<dbReference type="InterPro" id="IPR000362">
    <property type="entry name" value="Fumarate_lyase_fam"/>
</dbReference>
<dbReference type="InterPro" id="IPR008948">
    <property type="entry name" value="L-Aspartase-like"/>
</dbReference>
<gene>
    <name evidence="7" type="primary">argH</name>
    <name evidence="10" type="ORF">BFG04_02890</name>
</gene>
<evidence type="ECO:0000256" key="3">
    <source>
        <dbReference type="ARBA" id="ARBA00012338"/>
    </source>
</evidence>
<dbReference type="FunFam" id="1.20.200.10:FF:000015">
    <property type="entry name" value="argininosuccinate lyase isoform X2"/>
    <property type="match status" value="1"/>
</dbReference>
<dbReference type="PANTHER" id="PTHR43814">
    <property type="entry name" value="ARGININOSUCCINATE LYASE"/>
    <property type="match status" value="1"/>
</dbReference>
<dbReference type="Gene3D" id="1.10.275.10">
    <property type="entry name" value="Fumarase/aspartase (N-terminal domain)"/>
    <property type="match status" value="1"/>
</dbReference>
<name>A0AAX0LAD8_9BACT</name>
<protein>
    <recommendedName>
        <fullName evidence="3 7">Argininosuccinate lyase</fullName>
        <shortName evidence="7">ASAL</shortName>
        <ecNumber evidence="3 7">4.3.2.1</ecNumber>
    </recommendedName>
    <alternativeName>
        <fullName evidence="7">Arginosuccinase</fullName>
    </alternativeName>
</protein>
<dbReference type="InterPro" id="IPR029419">
    <property type="entry name" value="Arg_succ_lyase_C"/>
</dbReference>
<dbReference type="FunFam" id="1.10.40.30:FF:000001">
    <property type="entry name" value="Argininosuccinate lyase"/>
    <property type="match status" value="1"/>
</dbReference>
<dbReference type="InterPro" id="IPR024083">
    <property type="entry name" value="Fumarase/histidase_N"/>
</dbReference>
<dbReference type="Gene3D" id="1.10.40.30">
    <property type="entry name" value="Fumarase/aspartase (C-terminal domain)"/>
    <property type="match status" value="1"/>
</dbReference>
<dbReference type="EC" id="4.3.2.1" evidence="3 7"/>
<evidence type="ECO:0000256" key="1">
    <source>
        <dbReference type="ARBA" id="ARBA00000985"/>
    </source>
</evidence>
<dbReference type="GO" id="GO:0004056">
    <property type="term" value="F:argininosuccinate lyase activity"/>
    <property type="evidence" value="ECO:0007669"/>
    <property type="project" value="UniProtKB-UniRule"/>
</dbReference>
<keyword evidence="4 7" id="KW-0055">Arginine biosynthesis</keyword>
<evidence type="ECO:0000256" key="2">
    <source>
        <dbReference type="ARBA" id="ARBA00004941"/>
    </source>
</evidence>
<dbReference type="PROSITE" id="PS00163">
    <property type="entry name" value="FUMARATE_LYASES"/>
    <property type="match status" value="1"/>
</dbReference>
<dbReference type="InterPro" id="IPR009049">
    <property type="entry name" value="Argininosuccinate_lyase"/>
</dbReference>
<dbReference type="PRINTS" id="PR00149">
    <property type="entry name" value="FUMRATELYASE"/>
</dbReference>
<evidence type="ECO:0000256" key="4">
    <source>
        <dbReference type="ARBA" id="ARBA00022571"/>
    </source>
</evidence>
<proteinExistence type="inferred from homology"/>
<dbReference type="InterPro" id="IPR020557">
    <property type="entry name" value="Fumarate_lyase_CS"/>
</dbReference>
<accession>A0AAX0LAD8</accession>
<feature type="domain" description="Fumarate lyase N-terminal" evidence="8">
    <location>
        <begin position="7"/>
        <end position="302"/>
    </location>
</feature>
<comment type="caution">
    <text evidence="10">The sequence shown here is derived from an EMBL/GenBank/DDBJ whole genome shotgun (WGS) entry which is preliminary data.</text>
</comment>
<evidence type="ECO:0000256" key="7">
    <source>
        <dbReference type="HAMAP-Rule" id="MF_00006"/>
    </source>
</evidence>
<dbReference type="NCBIfam" id="TIGR00838">
    <property type="entry name" value="argH"/>
    <property type="match status" value="1"/>
</dbReference>
<evidence type="ECO:0000259" key="8">
    <source>
        <dbReference type="Pfam" id="PF00206"/>
    </source>
</evidence>
<comment type="pathway">
    <text evidence="2 7">Amino-acid biosynthesis; L-arginine biosynthesis; L-arginine from L-ornithine and carbamoyl phosphate: step 3/3.</text>
</comment>
<evidence type="ECO:0000256" key="6">
    <source>
        <dbReference type="ARBA" id="ARBA00023239"/>
    </source>
</evidence>